<protein>
    <submittedName>
        <fullName evidence="2">ROK family protein</fullName>
    </submittedName>
</protein>
<dbReference type="RefSeq" id="WP_377936341.1">
    <property type="nucleotide sequence ID" value="NZ_JBHUEA010000030.1"/>
</dbReference>
<name>A0ABW4LL76_9MICO</name>
<keyword evidence="3" id="KW-1185">Reference proteome</keyword>
<dbReference type="EMBL" id="JBHUEA010000030">
    <property type="protein sequence ID" value="MFD1722864.1"/>
    <property type="molecule type" value="Genomic_DNA"/>
</dbReference>
<reference evidence="3" key="1">
    <citation type="journal article" date="2019" name="Int. J. Syst. Evol. Microbiol.">
        <title>The Global Catalogue of Microorganisms (GCM) 10K type strain sequencing project: providing services to taxonomists for standard genome sequencing and annotation.</title>
        <authorList>
            <consortium name="The Broad Institute Genomics Platform"/>
            <consortium name="The Broad Institute Genome Sequencing Center for Infectious Disease"/>
            <person name="Wu L."/>
            <person name="Ma J."/>
        </authorList>
    </citation>
    <scope>NUCLEOTIDE SEQUENCE [LARGE SCALE GENOMIC DNA]</scope>
    <source>
        <strain evidence="3">CGMCC 1.12471</strain>
    </source>
</reference>
<dbReference type="InterPro" id="IPR043129">
    <property type="entry name" value="ATPase_NBD"/>
</dbReference>
<sequence>MAEETVLGIDVGGTDIKAVMVGPDGVPVRLPGTPTPRGDASGVATADAVAALVARWTSVAAIGIAVPGIVDEAAGVCRMSVNLGWRDLPIRRMVQERVDAPVVLAQDVRAGARAEWSTGAGAGRPGGLLFAPLGTGLAIACLEADGRPIGTAWAGEVGQLRWTGGPHAGLRVEEVASAGGLAARAAAPVDHSAPAPARA</sequence>
<comment type="similarity">
    <text evidence="1">Belongs to the ROK (NagC/XylR) family.</text>
</comment>
<dbReference type="CDD" id="cd23763">
    <property type="entry name" value="ASKHA_ATPase_ROK"/>
    <property type="match status" value="1"/>
</dbReference>
<dbReference type="PANTHER" id="PTHR18964:SF149">
    <property type="entry name" value="BIFUNCTIONAL UDP-N-ACETYLGLUCOSAMINE 2-EPIMERASE_N-ACETYLMANNOSAMINE KINASE"/>
    <property type="match status" value="1"/>
</dbReference>
<accession>A0ABW4LL76</accession>
<proteinExistence type="inferred from homology"/>
<dbReference type="PANTHER" id="PTHR18964">
    <property type="entry name" value="ROK (REPRESSOR, ORF, KINASE) FAMILY"/>
    <property type="match status" value="1"/>
</dbReference>
<gene>
    <name evidence="2" type="ORF">ACFSBI_15020</name>
</gene>
<organism evidence="2 3">
    <name type="scientific">Amnibacterium endophyticum</name>
    <dbReference type="NCBI Taxonomy" id="2109337"/>
    <lineage>
        <taxon>Bacteria</taxon>
        <taxon>Bacillati</taxon>
        <taxon>Actinomycetota</taxon>
        <taxon>Actinomycetes</taxon>
        <taxon>Micrococcales</taxon>
        <taxon>Microbacteriaceae</taxon>
        <taxon>Amnibacterium</taxon>
    </lineage>
</organism>
<feature type="non-terminal residue" evidence="2">
    <location>
        <position position="199"/>
    </location>
</feature>
<evidence type="ECO:0000256" key="1">
    <source>
        <dbReference type="ARBA" id="ARBA00006479"/>
    </source>
</evidence>
<dbReference type="InterPro" id="IPR000600">
    <property type="entry name" value="ROK"/>
</dbReference>
<dbReference type="Pfam" id="PF00480">
    <property type="entry name" value="ROK"/>
    <property type="match status" value="1"/>
</dbReference>
<dbReference type="SUPFAM" id="SSF53067">
    <property type="entry name" value="Actin-like ATPase domain"/>
    <property type="match status" value="1"/>
</dbReference>
<dbReference type="Proteomes" id="UP001597347">
    <property type="component" value="Unassembled WGS sequence"/>
</dbReference>
<evidence type="ECO:0000313" key="3">
    <source>
        <dbReference type="Proteomes" id="UP001597347"/>
    </source>
</evidence>
<dbReference type="Gene3D" id="3.30.420.40">
    <property type="match status" value="2"/>
</dbReference>
<evidence type="ECO:0000313" key="2">
    <source>
        <dbReference type="EMBL" id="MFD1722864.1"/>
    </source>
</evidence>
<comment type="caution">
    <text evidence="2">The sequence shown here is derived from an EMBL/GenBank/DDBJ whole genome shotgun (WGS) entry which is preliminary data.</text>
</comment>